<dbReference type="EMBL" id="CAJQUM010000002">
    <property type="protein sequence ID" value="CAG4885444.1"/>
    <property type="molecule type" value="Genomic_DNA"/>
</dbReference>
<dbReference type="PANTHER" id="PTHR46889">
    <property type="entry name" value="TRANSPOSASE INSF FOR INSERTION SEQUENCE IS3B-RELATED"/>
    <property type="match status" value="1"/>
</dbReference>
<evidence type="ECO:0000313" key="4">
    <source>
        <dbReference type="Proteomes" id="UP000742786"/>
    </source>
</evidence>
<dbReference type="Proteomes" id="UP000742786">
    <property type="component" value="Unassembled WGS sequence"/>
</dbReference>
<dbReference type="Gene3D" id="3.30.420.10">
    <property type="entry name" value="Ribonuclease H-like superfamily/Ribonuclease H"/>
    <property type="match status" value="1"/>
</dbReference>
<feature type="domain" description="Integrase catalytic" evidence="1">
    <location>
        <begin position="1"/>
        <end position="82"/>
    </location>
</feature>
<dbReference type="Pfam" id="PF00665">
    <property type="entry name" value="rve"/>
    <property type="match status" value="1"/>
</dbReference>
<gene>
    <name evidence="2" type="ORF">GTOL_10020</name>
    <name evidence="3" type="ORF">GTOL_20018</name>
</gene>
<evidence type="ECO:0000259" key="1">
    <source>
        <dbReference type="PROSITE" id="PS50994"/>
    </source>
</evidence>
<keyword evidence="4" id="KW-1185">Reference proteome</keyword>
<accession>A0A916J034</accession>
<comment type="caution">
    <text evidence="2">The sequence shown here is derived from an EMBL/GenBank/DDBJ whole genome shotgun (WGS) entry which is preliminary data.</text>
</comment>
<evidence type="ECO:0000313" key="2">
    <source>
        <dbReference type="EMBL" id="CAG4882138.1"/>
    </source>
</evidence>
<sequence>MATDITCISVRRGFIHLVAILDWYSRRVLSWRVSNTLTLDFCLDAVREIIVRCGRPEIFSTDQGSQFGNSEFTELLKETLNK</sequence>
<organism evidence="2 4">
    <name type="scientific">Georgfuchsia toluolica</name>
    <dbReference type="NCBI Taxonomy" id="424218"/>
    <lineage>
        <taxon>Bacteria</taxon>
        <taxon>Pseudomonadati</taxon>
        <taxon>Pseudomonadota</taxon>
        <taxon>Betaproteobacteria</taxon>
        <taxon>Nitrosomonadales</taxon>
        <taxon>Sterolibacteriaceae</taxon>
        <taxon>Georgfuchsia</taxon>
    </lineage>
</organism>
<dbReference type="GO" id="GO:0003676">
    <property type="term" value="F:nucleic acid binding"/>
    <property type="evidence" value="ECO:0007669"/>
    <property type="project" value="InterPro"/>
</dbReference>
<dbReference type="PANTHER" id="PTHR46889:SF7">
    <property type="entry name" value="TRANSPOSASE FOR INSERTION SEQUENCE ELEMENT IS904"/>
    <property type="match status" value="1"/>
</dbReference>
<dbReference type="EMBL" id="CAJQUM010000001">
    <property type="protein sequence ID" value="CAG4882138.1"/>
    <property type="molecule type" value="Genomic_DNA"/>
</dbReference>
<dbReference type="InterPro" id="IPR036397">
    <property type="entry name" value="RNaseH_sf"/>
</dbReference>
<dbReference type="InterPro" id="IPR050900">
    <property type="entry name" value="Transposase_IS3/IS150/IS904"/>
</dbReference>
<dbReference type="InterPro" id="IPR001584">
    <property type="entry name" value="Integrase_cat-core"/>
</dbReference>
<dbReference type="AlphaFoldDB" id="A0A916J034"/>
<dbReference type="InterPro" id="IPR012337">
    <property type="entry name" value="RNaseH-like_sf"/>
</dbReference>
<protein>
    <recommendedName>
        <fullName evidence="1">Integrase catalytic domain-containing protein</fullName>
    </recommendedName>
</protein>
<proteinExistence type="predicted"/>
<name>A0A916J034_9PROT</name>
<dbReference type="PROSITE" id="PS50994">
    <property type="entry name" value="INTEGRASE"/>
    <property type="match status" value="1"/>
</dbReference>
<dbReference type="GO" id="GO:0015074">
    <property type="term" value="P:DNA integration"/>
    <property type="evidence" value="ECO:0007669"/>
    <property type="project" value="InterPro"/>
</dbReference>
<reference evidence="2" key="1">
    <citation type="submission" date="2021-04" db="EMBL/GenBank/DDBJ databases">
        <authorList>
            <person name="Hornung B."/>
        </authorList>
    </citation>
    <scope>NUCLEOTIDE SEQUENCE</scope>
    <source>
        <strain evidence="2">G5G6</strain>
    </source>
</reference>
<dbReference type="SUPFAM" id="SSF53098">
    <property type="entry name" value="Ribonuclease H-like"/>
    <property type="match status" value="1"/>
</dbReference>
<evidence type="ECO:0000313" key="3">
    <source>
        <dbReference type="EMBL" id="CAG4885444.1"/>
    </source>
</evidence>